<dbReference type="PANTHER" id="PTHR24320">
    <property type="entry name" value="RETINOL DEHYDROGENASE"/>
    <property type="match status" value="1"/>
</dbReference>
<keyword evidence="4" id="KW-1185">Reference proteome</keyword>
<protein>
    <submittedName>
        <fullName evidence="3">SDR family NAD(P)-dependent oxidoreductase</fullName>
    </submittedName>
</protein>
<dbReference type="EMBL" id="JAUQOM010000008">
    <property type="protein sequence ID" value="MDO7836414.1"/>
    <property type="molecule type" value="Genomic_DNA"/>
</dbReference>
<dbReference type="Pfam" id="PF00106">
    <property type="entry name" value="adh_short"/>
    <property type="match status" value="1"/>
</dbReference>
<dbReference type="Proteomes" id="UP001176471">
    <property type="component" value="Unassembled WGS sequence"/>
</dbReference>
<dbReference type="PANTHER" id="PTHR24320:SF148">
    <property type="entry name" value="NAD(P)-BINDING ROSSMANN-FOLD SUPERFAMILY PROTEIN"/>
    <property type="match status" value="1"/>
</dbReference>
<organism evidence="3 4">
    <name type="scientific">Sphingobium cyanobacteriorum</name>
    <dbReference type="NCBI Taxonomy" id="3063954"/>
    <lineage>
        <taxon>Bacteria</taxon>
        <taxon>Pseudomonadati</taxon>
        <taxon>Pseudomonadota</taxon>
        <taxon>Alphaproteobacteria</taxon>
        <taxon>Sphingomonadales</taxon>
        <taxon>Sphingomonadaceae</taxon>
        <taxon>Sphingobium</taxon>
    </lineage>
</organism>
<comment type="caution">
    <text evidence="3">The sequence shown here is derived from an EMBL/GenBank/DDBJ whole genome shotgun (WGS) entry which is preliminary data.</text>
</comment>
<sequence>MQEAVASAYSRDSSAEEIARAVDLTGKLAVITGGAAGLGLETARALALAGADIFIAGRRPQVVAAAAQKLSETGQIVHSAVLDLMSVESVDAFADAVLALERPVDMLIANAGIMACPLQRTAKGIESQFMTNVVGHAVLLSRLARALAQSDDGRFVSLSSTAHHMSPVHFDDIQFERRPYEKWSAYGQSKTGNVLLAVKAAKALGPKGVSCFALHPGMIRTELSRSLDDSDLTQFSSTTAEGQPVADLFKDVPRGASTSVWAATSPALRGKGPLYLEDNKVAELLTKPARYHGVSAYALDPESADRLWTEIETIVERELPL</sequence>
<keyword evidence="2" id="KW-0560">Oxidoreductase</keyword>
<dbReference type="PRINTS" id="PR00081">
    <property type="entry name" value="GDHRDH"/>
</dbReference>
<dbReference type="RefSeq" id="WP_304536831.1">
    <property type="nucleotide sequence ID" value="NZ_JAUQOM010000008.1"/>
</dbReference>
<evidence type="ECO:0000313" key="3">
    <source>
        <dbReference type="EMBL" id="MDO7836414.1"/>
    </source>
</evidence>
<dbReference type="InterPro" id="IPR002347">
    <property type="entry name" value="SDR_fam"/>
</dbReference>
<dbReference type="InterPro" id="IPR036291">
    <property type="entry name" value="NAD(P)-bd_dom_sf"/>
</dbReference>
<dbReference type="Gene3D" id="3.40.50.720">
    <property type="entry name" value="NAD(P)-binding Rossmann-like Domain"/>
    <property type="match status" value="1"/>
</dbReference>
<accession>A0ABT8ZPF4</accession>
<name>A0ABT8ZPF4_9SPHN</name>
<dbReference type="SUPFAM" id="SSF51735">
    <property type="entry name" value="NAD(P)-binding Rossmann-fold domains"/>
    <property type="match status" value="1"/>
</dbReference>
<gene>
    <name evidence="3" type="ORF">Q4610_15295</name>
</gene>
<reference evidence="3" key="1">
    <citation type="submission" date="2023-07" db="EMBL/GenBank/DDBJ databases">
        <title>Bacterial whole genome sequence for Sphingobium sp. HBC34.</title>
        <authorList>
            <person name="Le V."/>
            <person name="Ko S.-R."/>
            <person name="Ahn C.-Y."/>
            <person name="Oh H.-M."/>
        </authorList>
    </citation>
    <scope>NUCLEOTIDE SEQUENCE</scope>
    <source>
        <strain evidence="3">HBC34</strain>
    </source>
</reference>
<comment type="similarity">
    <text evidence="1">Belongs to the short-chain dehydrogenases/reductases (SDR) family.</text>
</comment>
<evidence type="ECO:0000256" key="1">
    <source>
        <dbReference type="ARBA" id="ARBA00006484"/>
    </source>
</evidence>
<evidence type="ECO:0000256" key="2">
    <source>
        <dbReference type="ARBA" id="ARBA00023002"/>
    </source>
</evidence>
<proteinExistence type="inferred from homology"/>
<evidence type="ECO:0000313" key="4">
    <source>
        <dbReference type="Proteomes" id="UP001176471"/>
    </source>
</evidence>